<proteinExistence type="predicted"/>
<gene>
    <name evidence="2" type="ORF">HGA11_10345</name>
</gene>
<dbReference type="InterPro" id="IPR050564">
    <property type="entry name" value="F420-G6PD/mer"/>
</dbReference>
<dbReference type="Gene3D" id="3.20.20.30">
    <property type="entry name" value="Luciferase-like domain"/>
    <property type="match status" value="1"/>
</dbReference>
<dbReference type="EMBL" id="JAAXPJ010000003">
    <property type="protein sequence ID" value="NKZ11378.1"/>
    <property type="molecule type" value="Genomic_DNA"/>
</dbReference>
<evidence type="ECO:0000313" key="3">
    <source>
        <dbReference type="Proteomes" id="UP000518188"/>
    </source>
</evidence>
<dbReference type="AlphaFoldDB" id="A0A7X6RVJ1"/>
<dbReference type="PANTHER" id="PTHR43244:SF2">
    <property type="entry name" value="CONSERVED HYPOTHETICAL ALANINE AND PROLINE-RICH PROTEIN"/>
    <property type="match status" value="1"/>
</dbReference>
<name>A0A7X6RVJ1_9MYCO</name>
<sequence length="357" mass="38504">MKIHLQVDGAPDKAARSARHIAELGADGAFSFEGQHDVFFPLLVAAAETELELMTNVAIAGPRSPLHLAHAAYDLQQYSSGRFRLGLGSQIRVHIEKRYGSQWGKPAARMAESVTAVKAIFATWEGQAPLEFRGEYFTHTLMPPNFNPGPSPFGPPPVLMGALGPLMTRKAAEVADGVLVMPFNSARHFSERTVPAIEDGLQRSGRTPTDLQIVAQAMVAVGSTEEQLVHAINRVAFLIAFYASTPNYLPVLEAEGLAHLQPRLNELSKAGDYPGMAALIDEDTVRVYGVVGTPEECAAQIHERYGSYAGDVCCYFPGYTPDPSDVADLVGAVQRLPVRQFIPAIPQLPASSTGDDK</sequence>
<accession>A0A7X6RVJ1</accession>
<protein>
    <submittedName>
        <fullName evidence="2">TIGR03617 family F420-dependent LLM class oxidoreductase</fullName>
        <ecNumber evidence="2">1.-.-.-</ecNumber>
    </submittedName>
</protein>
<evidence type="ECO:0000313" key="2">
    <source>
        <dbReference type="EMBL" id="NKZ11378.1"/>
    </source>
</evidence>
<dbReference type="InterPro" id="IPR019919">
    <property type="entry name" value="Lucif-like_OxRdtase_MSMEG_2256"/>
</dbReference>
<evidence type="ECO:0000259" key="1">
    <source>
        <dbReference type="Pfam" id="PF00296"/>
    </source>
</evidence>
<dbReference type="CDD" id="cd01097">
    <property type="entry name" value="Tetrahydromethanopterin_reductase"/>
    <property type="match status" value="1"/>
</dbReference>
<comment type="caution">
    <text evidence="2">The sequence shown here is derived from an EMBL/GenBank/DDBJ whole genome shotgun (WGS) entry which is preliminary data.</text>
</comment>
<dbReference type="RefSeq" id="WP_168441656.1">
    <property type="nucleotide sequence ID" value="NZ_JAAXPJ010000003.1"/>
</dbReference>
<reference evidence="2 3" key="1">
    <citation type="submission" date="2020-04" db="EMBL/GenBank/DDBJ databases">
        <title>MicrobeNet Type strains.</title>
        <authorList>
            <person name="Nicholson A.C."/>
        </authorList>
    </citation>
    <scope>NUCLEOTIDE SEQUENCE [LARGE SCALE GENOMIC DNA]</scope>
    <source>
        <strain evidence="2 3">ATCC 700731</strain>
    </source>
</reference>
<organism evidence="2 3">
    <name type="scientific">Mycolicibacterium septicum DSM 44393</name>
    <dbReference type="NCBI Taxonomy" id="1341646"/>
    <lineage>
        <taxon>Bacteria</taxon>
        <taxon>Bacillati</taxon>
        <taxon>Actinomycetota</taxon>
        <taxon>Actinomycetes</taxon>
        <taxon>Mycobacteriales</taxon>
        <taxon>Mycobacteriaceae</taxon>
        <taxon>Mycolicibacterium</taxon>
    </lineage>
</organism>
<dbReference type="InterPro" id="IPR011251">
    <property type="entry name" value="Luciferase-like_dom"/>
</dbReference>
<dbReference type="PANTHER" id="PTHR43244">
    <property type="match status" value="1"/>
</dbReference>
<dbReference type="GO" id="GO:0016705">
    <property type="term" value="F:oxidoreductase activity, acting on paired donors, with incorporation or reduction of molecular oxygen"/>
    <property type="evidence" value="ECO:0007669"/>
    <property type="project" value="InterPro"/>
</dbReference>
<dbReference type="Pfam" id="PF00296">
    <property type="entry name" value="Bac_luciferase"/>
    <property type="match status" value="1"/>
</dbReference>
<feature type="domain" description="Luciferase-like" evidence="1">
    <location>
        <begin position="10"/>
        <end position="306"/>
    </location>
</feature>
<dbReference type="InterPro" id="IPR036661">
    <property type="entry name" value="Luciferase-like_sf"/>
</dbReference>
<dbReference type="EC" id="1.-.-.-" evidence="2"/>
<dbReference type="Proteomes" id="UP000518188">
    <property type="component" value="Unassembled WGS sequence"/>
</dbReference>
<dbReference type="NCBIfam" id="TIGR03617">
    <property type="entry name" value="F420_MSMEG_2256"/>
    <property type="match status" value="1"/>
</dbReference>
<keyword evidence="2" id="KW-0560">Oxidoreductase</keyword>
<dbReference type="SUPFAM" id="SSF51679">
    <property type="entry name" value="Bacterial luciferase-like"/>
    <property type="match status" value="1"/>
</dbReference>